<reference evidence="2" key="1">
    <citation type="journal article" date="2019" name="Int. J. Syst. Evol. Microbiol.">
        <title>The Global Catalogue of Microorganisms (GCM) 10K type strain sequencing project: providing services to taxonomists for standard genome sequencing and annotation.</title>
        <authorList>
            <consortium name="The Broad Institute Genomics Platform"/>
            <consortium name="The Broad Institute Genome Sequencing Center for Infectious Disease"/>
            <person name="Wu L."/>
            <person name="Ma J."/>
        </authorList>
    </citation>
    <scope>NUCLEOTIDE SEQUENCE [LARGE SCALE GENOMIC DNA]</scope>
    <source>
        <strain evidence="2">CGMCC 4.7426</strain>
    </source>
</reference>
<comment type="caution">
    <text evidence="1">The sequence shown here is derived from an EMBL/GenBank/DDBJ whole genome shotgun (WGS) entry which is preliminary data.</text>
</comment>
<dbReference type="EMBL" id="JBHSFU010000007">
    <property type="protein sequence ID" value="MFC4559020.1"/>
    <property type="molecule type" value="Genomic_DNA"/>
</dbReference>
<evidence type="ECO:0000313" key="1">
    <source>
        <dbReference type="EMBL" id="MFC4559020.1"/>
    </source>
</evidence>
<accession>A0ABV9DM08</accession>
<name>A0ABV9DM08_9BACI</name>
<evidence type="ECO:0000313" key="2">
    <source>
        <dbReference type="Proteomes" id="UP001595989"/>
    </source>
</evidence>
<dbReference type="Proteomes" id="UP001595989">
    <property type="component" value="Unassembled WGS sequence"/>
</dbReference>
<keyword evidence="2" id="KW-1185">Reference proteome</keyword>
<proteinExistence type="predicted"/>
<sequence>MFGKRKKRLIRKRYGALLIIVGIFYFGPTINGGFALTEHAAARYSAPNSEGEVVYEKKFGDKKVIIWDTGKQKFLKVIDNWGILHRVTNIDGINPFAEDGMKTNWSATQQEKKQHYKTVFSVEVTNENIVTVIVTNADLNNKGTSLEEVKEQSTIHVEMDVTNGYAAHYDTLPYSAVGNFVFRGLNKKGEVIAVSD</sequence>
<protein>
    <submittedName>
        <fullName evidence="1">Uncharacterized protein</fullName>
    </submittedName>
</protein>
<organism evidence="1 2">
    <name type="scientific">Virgibacillus kekensis</name>
    <dbReference type="NCBI Taxonomy" id="202261"/>
    <lineage>
        <taxon>Bacteria</taxon>
        <taxon>Bacillati</taxon>
        <taxon>Bacillota</taxon>
        <taxon>Bacilli</taxon>
        <taxon>Bacillales</taxon>
        <taxon>Bacillaceae</taxon>
        <taxon>Virgibacillus</taxon>
    </lineage>
</organism>
<gene>
    <name evidence="1" type="ORF">ACFO3D_12535</name>
</gene>
<dbReference type="RefSeq" id="WP_390296452.1">
    <property type="nucleotide sequence ID" value="NZ_JBHSFU010000007.1"/>
</dbReference>